<dbReference type="SMART" id="SM00245">
    <property type="entry name" value="TSPc"/>
    <property type="match status" value="1"/>
</dbReference>
<gene>
    <name evidence="3" type="ORF">GGR21_000469</name>
</gene>
<dbReference type="SUPFAM" id="SSF50156">
    <property type="entry name" value="PDZ domain-like"/>
    <property type="match status" value="1"/>
</dbReference>
<evidence type="ECO:0000256" key="1">
    <source>
        <dbReference type="SAM" id="SignalP"/>
    </source>
</evidence>
<dbReference type="AlphaFoldDB" id="A0A840CPT2"/>
<protein>
    <submittedName>
        <fullName evidence="3">C-terminal processing protease CtpA/Prc</fullName>
    </submittedName>
</protein>
<dbReference type="CDD" id="cd07562">
    <property type="entry name" value="Peptidase_S41_TRI"/>
    <property type="match status" value="1"/>
</dbReference>
<dbReference type="InterPro" id="IPR029045">
    <property type="entry name" value="ClpP/crotonase-like_dom_sf"/>
</dbReference>
<feature type="domain" description="Tail specific protease" evidence="2">
    <location>
        <begin position="519"/>
        <end position="717"/>
    </location>
</feature>
<feature type="chain" id="PRO_5032270180" evidence="1">
    <location>
        <begin position="20"/>
        <end position="743"/>
    </location>
</feature>
<dbReference type="GO" id="GO:0006508">
    <property type="term" value="P:proteolysis"/>
    <property type="evidence" value="ECO:0007669"/>
    <property type="project" value="UniProtKB-KW"/>
</dbReference>
<dbReference type="Gene3D" id="3.90.226.10">
    <property type="entry name" value="2-enoyl-CoA Hydratase, Chain A, domain 1"/>
    <property type="match status" value="1"/>
</dbReference>
<reference evidence="3 4" key="1">
    <citation type="submission" date="2020-08" db="EMBL/GenBank/DDBJ databases">
        <title>Genomic Encyclopedia of Type Strains, Phase IV (KMG-IV): sequencing the most valuable type-strain genomes for metagenomic binning, comparative biology and taxonomic classification.</title>
        <authorList>
            <person name="Goeker M."/>
        </authorList>
    </citation>
    <scope>NUCLEOTIDE SEQUENCE [LARGE SCALE GENOMIC DNA]</scope>
    <source>
        <strain evidence="3 4">DSM 104969</strain>
    </source>
</reference>
<evidence type="ECO:0000313" key="3">
    <source>
        <dbReference type="EMBL" id="MBB4034582.1"/>
    </source>
</evidence>
<organism evidence="3 4">
    <name type="scientific">Dysgonomonas hofstadii</name>
    <dbReference type="NCBI Taxonomy" id="637886"/>
    <lineage>
        <taxon>Bacteria</taxon>
        <taxon>Pseudomonadati</taxon>
        <taxon>Bacteroidota</taxon>
        <taxon>Bacteroidia</taxon>
        <taxon>Bacteroidales</taxon>
        <taxon>Dysgonomonadaceae</taxon>
        <taxon>Dysgonomonas</taxon>
    </lineage>
</organism>
<dbReference type="RefSeq" id="WP_183305553.1">
    <property type="nucleotide sequence ID" value="NZ_JACIEP010000002.1"/>
</dbReference>
<evidence type="ECO:0000259" key="2">
    <source>
        <dbReference type="SMART" id="SM00245"/>
    </source>
</evidence>
<keyword evidence="1" id="KW-0732">Signal</keyword>
<dbReference type="Pfam" id="PF03572">
    <property type="entry name" value="Peptidase_S41"/>
    <property type="match status" value="1"/>
</dbReference>
<dbReference type="PANTHER" id="PTHR32060">
    <property type="entry name" value="TAIL-SPECIFIC PROTEASE"/>
    <property type="match status" value="1"/>
</dbReference>
<dbReference type="EMBL" id="JACIEP010000002">
    <property type="protein sequence ID" value="MBB4034582.1"/>
    <property type="molecule type" value="Genomic_DNA"/>
</dbReference>
<dbReference type="PROSITE" id="PS51257">
    <property type="entry name" value="PROKAR_LIPOPROTEIN"/>
    <property type="match status" value="1"/>
</dbReference>
<dbReference type="Gene3D" id="2.30.42.10">
    <property type="match status" value="1"/>
</dbReference>
<feature type="signal peptide" evidence="1">
    <location>
        <begin position="1"/>
        <end position="19"/>
    </location>
</feature>
<accession>A0A840CPT2</accession>
<dbReference type="GO" id="GO:0004175">
    <property type="term" value="F:endopeptidase activity"/>
    <property type="evidence" value="ECO:0007669"/>
    <property type="project" value="TreeGrafter"/>
</dbReference>
<dbReference type="InterPro" id="IPR036034">
    <property type="entry name" value="PDZ_sf"/>
</dbReference>
<dbReference type="GO" id="GO:0007165">
    <property type="term" value="P:signal transduction"/>
    <property type="evidence" value="ECO:0007669"/>
    <property type="project" value="TreeGrafter"/>
</dbReference>
<comment type="caution">
    <text evidence="3">The sequence shown here is derived from an EMBL/GenBank/DDBJ whole genome shotgun (WGS) entry which is preliminary data.</text>
</comment>
<sequence>MKKIIFTILIASIALCACSQTKNDEADYNFSFEEYKGKYPANWHFFGSSDYLIYPDSTTSHAGKYSAVIEHQDGKATDYKALSFALPHNYEGKLITLSGYIKTENVSDGYAGLWMRIDPEVAFDNMHSRGVEGTTDWTRYEVTLTMNPRKTKQIVIGGLLVGKGKMWLDDLHVTIDGKDIYDAPIYQKPLLPAEKDEEFYNGSNITFPELNEQLINNLELLGKLWGFIKYHHPEVGKGNYNWDYELFRFLPEYLKVNNVTERNKLLVSWIDKYGKVSPCTECKQTPDSAFIKPDLSWVDSKSISPDLINKIRYLYENRHQGEHFYIGMFPNVGNPEFKNENSYSNMPYPDAGFRLLSLFRYWNMIHYFFPAKYLTDKDWNKVLREYIPIFISAQNELEYELAALRLIGDIQDTHANLWGGGNKIAELRGNKYAPFRVQFIENKLVVTDYYNPEYSEDAGLQVGDIITHIERKAVGSIVDSLRIYYPASNDAAMLRDISGDILRSNKESVNIKYESAGLKKQKDLPLYDRNKLKMYHWYKVNKEEKCYKLLDGNIGYVTLASITNNDIPEIKEVFKDTKGIIIDIRNYPSTFVPFALGSYFVADTVPFVKFTQGNVNNPGEFIFRGPNKIPKGKETYQGKLVVLVNEFSQSQAEYTTMAFRAGKNTTIAGSTTAGADGNVSGIVLPGGLRTMISGIGIFYPDGTDTQRVGIVPDVVVRPTINGIKKGEDEVLEKAMDIIKNAMK</sequence>
<dbReference type="InterPro" id="IPR005151">
    <property type="entry name" value="Tail-specific_protease"/>
</dbReference>
<keyword evidence="3" id="KW-0378">Hydrolase</keyword>
<evidence type="ECO:0000313" key="4">
    <source>
        <dbReference type="Proteomes" id="UP000555103"/>
    </source>
</evidence>
<dbReference type="Proteomes" id="UP000555103">
    <property type="component" value="Unassembled WGS sequence"/>
</dbReference>
<keyword evidence="3" id="KW-0645">Protease</keyword>
<dbReference type="GO" id="GO:0030288">
    <property type="term" value="C:outer membrane-bounded periplasmic space"/>
    <property type="evidence" value="ECO:0007669"/>
    <property type="project" value="TreeGrafter"/>
</dbReference>
<dbReference type="Gene3D" id="2.60.120.260">
    <property type="entry name" value="Galactose-binding domain-like"/>
    <property type="match status" value="1"/>
</dbReference>
<dbReference type="SUPFAM" id="SSF52096">
    <property type="entry name" value="ClpP/crotonase"/>
    <property type="match status" value="1"/>
</dbReference>
<proteinExistence type="predicted"/>
<dbReference type="GO" id="GO:0008236">
    <property type="term" value="F:serine-type peptidase activity"/>
    <property type="evidence" value="ECO:0007669"/>
    <property type="project" value="InterPro"/>
</dbReference>
<dbReference type="PANTHER" id="PTHR32060:SF30">
    <property type="entry name" value="CARBOXY-TERMINAL PROCESSING PROTEASE CTPA"/>
    <property type="match status" value="1"/>
</dbReference>
<keyword evidence="4" id="KW-1185">Reference proteome</keyword>
<name>A0A840CPT2_9BACT</name>